<dbReference type="Proteomes" id="UP000094741">
    <property type="component" value="Unassembled WGS sequence"/>
</dbReference>
<name>A0A1E5BGV7_9VIBR</name>
<keyword evidence="4 6" id="KW-1133">Transmembrane helix</keyword>
<evidence type="ECO:0000256" key="4">
    <source>
        <dbReference type="ARBA" id="ARBA00022989"/>
    </source>
</evidence>
<feature type="transmembrane region" description="Helical" evidence="6">
    <location>
        <begin position="20"/>
        <end position="40"/>
    </location>
</feature>
<dbReference type="SUPFAM" id="SSF141868">
    <property type="entry name" value="EAL domain-like"/>
    <property type="match status" value="1"/>
</dbReference>
<dbReference type="STRING" id="1187848.A1QO_19815"/>
<dbReference type="PANTHER" id="PTHR44757">
    <property type="entry name" value="DIGUANYLATE CYCLASE DGCP"/>
    <property type="match status" value="1"/>
</dbReference>
<dbReference type="NCBIfam" id="TIGR00254">
    <property type="entry name" value="GGDEF"/>
    <property type="match status" value="1"/>
</dbReference>
<dbReference type="OrthoDB" id="1316910at2"/>
<dbReference type="InterPro" id="IPR001633">
    <property type="entry name" value="EAL_dom"/>
</dbReference>
<comment type="subcellular location">
    <subcellularLocation>
        <location evidence="2">Membrane</location>
    </subcellularLocation>
</comment>
<dbReference type="InterPro" id="IPR043128">
    <property type="entry name" value="Rev_trsase/Diguanyl_cyclase"/>
</dbReference>
<proteinExistence type="predicted"/>
<dbReference type="CDD" id="cd01949">
    <property type="entry name" value="GGDEF"/>
    <property type="match status" value="1"/>
</dbReference>
<dbReference type="Gene3D" id="3.30.450.350">
    <property type="entry name" value="CHASE domain"/>
    <property type="match status" value="1"/>
</dbReference>
<evidence type="ECO:0000256" key="1">
    <source>
        <dbReference type="ARBA" id="ARBA00001946"/>
    </source>
</evidence>
<dbReference type="InterPro" id="IPR029787">
    <property type="entry name" value="Nucleotide_cyclase"/>
</dbReference>
<keyword evidence="3 6" id="KW-0812">Transmembrane</keyword>
<comment type="cofactor">
    <cofactor evidence="1">
        <name>Mg(2+)</name>
        <dbReference type="ChEBI" id="CHEBI:18420"/>
    </cofactor>
</comment>
<feature type="domain" description="EAL" evidence="7">
    <location>
        <begin position="532"/>
        <end position="789"/>
    </location>
</feature>
<dbReference type="Pfam" id="PF03924">
    <property type="entry name" value="CHASE"/>
    <property type="match status" value="1"/>
</dbReference>
<dbReference type="GO" id="GO:0007165">
    <property type="term" value="P:signal transduction"/>
    <property type="evidence" value="ECO:0007669"/>
    <property type="project" value="UniProtKB-ARBA"/>
</dbReference>
<dbReference type="InterPro" id="IPR042240">
    <property type="entry name" value="CHASE_sf"/>
</dbReference>
<dbReference type="InterPro" id="IPR000160">
    <property type="entry name" value="GGDEF_dom"/>
</dbReference>
<accession>A0A1E5BGV7</accession>
<dbReference type="SMART" id="SM01079">
    <property type="entry name" value="CHASE"/>
    <property type="match status" value="1"/>
</dbReference>
<comment type="caution">
    <text evidence="9">The sequence shown here is derived from an EMBL/GenBank/DDBJ whole genome shotgun (WGS) entry which is preliminary data.</text>
</comment>
<dbReference type="CDD" id="cd01948">
    <property type="entry name" value="EAL"/>
    <property type="match status" value="1"/>
</dbReference>
<dbReference type="GO" id="GO:0016020">
    <property type="term" value="C:membrane"/>
    <property type="evidence" value="ECO:0007669"/>
    <property type="project" value="UniProtKB-SubCell"/>
</dbReference>
<dbReference type="PROSITE" id="PS50883">
    <property type="entry name" value="EAL"/>
    <property type="match status" value="1"/>
</dbReference>
<dbReference type="AlphaFoldDB" id="A0A1E5BGV7"/>
<dbReference type="EMBL" id="AJYQ02000068">
    <property type="protein sequence ID" value="OEE35845.1"/>
    <property type="molecule type" value="Genomic_DNA"/>
</dbReference>
<keyword evidence="5 6" id="KW-0472">Membrane</keyword>
<sequence length="796" mass="89052">MIELYLCNLSIERDTLKFLFFRKSFLVIWVIGLVVAFFSFRTVEFYESRKLHDQLEIQFHGKVKLLEQSIRSLSELIYATQKFMQNGNSPSQSQFQRFLDTRTGIGSGIHSVLWVPLVASDDVMEFEQQAKKEGLLGFRLLPSMDQTSSCAFGLGSATLPVYYVSPQFEASDFLGQRLDTHCDYSTAMKSSLLDQGIATSVFEDENNPGVKLFLPVLGSENELQGFVVASVLFHEFLGVTWKSEINSNKLNISVANTSTQNDSVIFQSHVNLALEKASYYDQVLVYTQVVELPLIGQNWTISISMIDDKTRLLIYGSTAVILILLLTVSVSIGVSFYAHRLQISDRIVKEKTESLEIQATRDELTGLFNRQSLSEKIEHQLELIGQEKTRGFSILFVDLDRFKVINDSMGHIVGDHVLQQVAFRLKNNARKGDISFRFGGDEFVICLPNQVDEKIVGDLCQRFSDLLSKPYSIKGQTCHLGASIGVSIVTSPSESLASILREADTAMYKAKQSGTEKVVFFNDSMFIQAKQRFVLEQELAIAIESNQLSLVYQPIFCQKTERVSGFEALLRWNHPEKGLISPAEFIPVAEEAGLIIKMGDWVVRQVCEILELLWHDSSLSYIPRININVSAKQFESNHIIHTLQCALSKAQFPANLLGIEITESLLLSDSSCTVNALKEIKDLGVKIYLDDFGTGYSSLSVLSEYPVDTVKIDQSFVRQIDNVGHKSSRLCKGIISMAHSISLEVVAEGVETDMQLATLRGCGCNYVQGFLKAKPVSSDVMGEYLTYKPSYALQAS</sequence>
<feature type="transmembrane region" description="Helical" evidence="6">
    <location>
        <begin position="312"/>
        <end position="338"/>
    </location>
</feature>
<gene>
    <name evidence="9" type="ORF">A1QO_19815</name>
</gene>
<evidence type="ECO:0000259" key="8">
    <source>
        <dbReference type="PROSITE" id="PS50887"/>
    </source>
</evidence>
<evidence type="ECO:0000256" key="6">
    <source>
        <dbReference type="SAM" id="Phobius"/>
    </source>
</evidence>
<evidence type="ECO:0000256" key="2">
    <source>
        <dbReference type="ARBA" id="ARBA00004370"/>
    </source>
</evidence>
<dbReference type="InterPro" id="IPR006189">
    <property type="entry name" value="CHASE_dom"/>
</dbReference>
<reference evidence="9 10" key="1">
    <citation type="journal article" date="2012" name="Science">
        <title>Ecological populations of bacteria act as socially cohesive units of antibiotic production and resistance.</title>
        <authorList>
            <person name="Cordero O.X."/>
            <person name="Wildschutte H."/>
            <person name="Kirkup B."/>
            <person name="Proehl S."/>
            <person name="Ngo L."/>
            <person name="Hussain F."/>
            <person name="Le Roux F."/>
            <person name="Mincer T."/>
            <person name="Polz M.F."/>
        </authorList>
    </citation>
    <scope>NUCLEOTIDE SEQUENCE [LARGE SCALE GENOMIC DNA]</scope>
    <source>
        <strain evidence="9 10">ZF-129</strain>
    </source>
</reference>
<dbReference type="GO" id="GO:0003824">
    <property type="term" value="F:catalytic activity"/>
    <property type="evidence" value="ECO:0007669"/>
    <property type="project" value="UniProtKB-ARBA"/>
</dbReference>
<protein>
    <submittedName>
        <fullName evidence="9">Diguanylate cyclase</fullName>
    </submittedName>
</protein>
<evidence type="ECO:0000313" key="9">
    <source>
        <dbReference type="EMBL" id="OEE35845.1"/>
    </source>
</evidence>
<dbReference type="RefSeq" id="WP_017040973.1">
    <property type="nucleotide sequence ID" value="NZ_AJYQ02000068.1"/>
</dbReference>
<feature type="domain" description="GGDEF" evidence="8">
    <location>
        <begin position="390"/>
        <end position="523"/>
    </location>
</feature>
<dbReference type="SMART" id="SM00267">
    <property type="entry name" value="GGDEF"/>
    <property type="match status" value="1"/>
</dbReference>
<dbReference type="InterPro" id="IPR052155">
    <property type="entry name" value="Biofilm_reg_signaling"/>
</dbReference>
<evidence type="ECO:0000259" key="7">
    <source>
        <dbReference type="PROSITE" id="PS50883"/>
    </source>
</evidence>
<dbReference type="SUPFAM" id="SSF55073">
    <property type="entry name" value="Nucleotide cyclase"/>
    <property type="match status" value="1"/>
</dbReference>
<dbReference type="SMART" id="SM00052">
    <property type="entry name" value="EAL"/>
    <property type="match status" value="1"/>
</dbReference>
<evidence type="ECO:0000256" key="3">
    <source>
        <dbReference type="ARBA" id="ARBA00022692"/>
    </source>
</evidence>
<dbReference type="Gene3D" id="3.20.20.450">
    <property type="entry name" value="EAL domain"/>
    <property type="match status" value="1"/>
</dbReference>
<dbReference type="Pfam" id="PF00990">
    <property type="entry name" value="GGDEF"/>
    <property type="match status" value="1"/>
</dbReference>
<dbReference type="Pfam" id="PF00563">
    <property type="entry name" value="EAL"/>
    <property type="match status" value="1"/>
</dbReference>
<organism evidence="9 10">
    <name type="scientific">Vibrio genomosp. F10 str. ZF-129</name>
    <dbReference type="NCBI Taxonomy" id="1187848"/>
    <lineage>
        <taxon>Bacteria</taxon>
        <taxon>Pseudomonadati</taxon>
        <taxon>Pseudomonadota</taxon>
        <taxon>Gammaproteobacteria</taxon>
        <taxon>Vibrionales</taxon>
        <taxon>Vibrionaceae</taxon>
        <taxon>Vibrio</taxon>
    </lineage>
</organism>
<dbReference type="eggNOG" id="COG5001">
    <property type="taxonomic scope" value="Bacteria"/>
</dbReference>
<dbReference type="PANTHER" id="PTHR44757:SF2">
    <property type="entry name" value="BIOFILM ARCHITECTURE MAINTENANCE PROTEIN MBAA"/>
    <property type="match status" value="1"/>
</dbReference>
<dbReference type="PROSITE" id="PS50887">
    <property type="entry name" value="GGDEF"/>
    <property type="match status" value="1"/>
</dbReference>
<dbReference type="Gene3D" id="3.30.70.270">
    <property type="match status" value="1"/>
</dbReference>
<dbReference type="InterPro" id="IPR035919">
    <property type="entry name" value="EAL_sf"/>
</dbReference>
<evidence type="ECO:0000256" key="5">
    <source>
        <dbReference type="ARBA" id="ARBA00023136"/>
    </source>
</evidence>
<evidence type="ECO:0000313" key="10">
    <source>
        <dbReference type="Proteomes" id="UP000094741"/>
    </source>
</evidence>
<dbReference type="FunFam" id="3.30.70.270:FF:000001">
    <property type="entry name" value="Diguanylate cyclase domain protein"/>
    <property type="match status" value="1"/>
</dbReference>